<comment type="caution">
    <text evidence="2">The sequence shown here is derived from an EMBL/GenBank/DDBJ whole genome shotgun (WGS) entry which is preliminary data.</text>
</comment>
<name>L8JAA6_9GAMM</name>
<proteinExistence type="predicted"/>
<dbReference type="RefSeq" id="WP_007468277.1">
    <property type="nucleotide sequence ID" value="NZ_AMZO01000028.1"/>
</dbReference>
<accession>L8JAA6</accession>
<organism evidence="2 3">
    <name type="scientific">Photobacterium marinum</name>
    <dbReference type="NCBI Taxonomy" id="1056511"/>
    <lineage>
        <taxon>Bacteria</taxon>
        <taxon>Pseudomonadati</taxon>
        <taxon>Pseudomonadota</taxon>
        <taxon>Gammaproteobacteria</taxon>
        <taxon>Vibrionales</taxon>
        <taxon>Vibrionaceae</taxon>
        <taxon>Photobacterium</taxon>
    </lineage>
</organism>
<evidence type="ECO:0000313" key="3">
    <source>
        <dbReference type="Proteomes" id="UP000011134"/>
    </source>
</evidence>
<feature type="chain" id="PRO_5003992906" evidence="1">
    <location>
        <begin position="22"/>
        <end position="158"/>
    </location>
</feature>
<keyword evidence="1" id="KW-0732">Signal</keyword>
<gene>
    <name evidence="2" type="ORF">C942_02566</name>
</gene>
<dbReference type="EMBL" id="AMZO01000028">
    <property type="protein sequence ID" value="ELR64387.1"/>
    <property type="molecule type" value="Genomic_DNA"/>
</dbReference>
<feature type="signal peptide" evidence="1">
    <location>
        <begin position="1"/>
        <end position="21"/>
    </location>
</feature>
<protein>
    <submittedName>
        <fullName evidence="2">Uncharacterized protein</fullName>
    </submittedName>
</protein>
<dbReference type="PATRIC" id="fig|1056511.3.peg.3640"/>
<dbReference type="AlphaFoldDB" id="L8JAA6"/>
<evidence type="ECO:0000313" key="2">
    <source>
        <dbReference type="EMBL" id="ELR64387.1"/>
    </source>
</evidence>
<evidence type="ECO:0000256" key="1">
    <source>
        <dbReference type="SAM" id="SignalP"/>
    </source>
</evidence>
<keyword evidence="3" id="KW-1185">Reference proteome</keyword>
<dbReference type="Proteomes" id="UP000011134">
    <property type="component" value="Unassembled WGS sequence"/>
</dbReference>
<sequence>MNKLVKACIAIFVGTAIGALAHIALPQSFSEQLYSNTSVYMPVAKDKGFLMDLNLGVELREGNDFYMYVAYPQRQLGVSISGYYEFSDGKLSLYSEKHDRIMPEENVTLFDHFFTNGETFAGKDMEMLALKDGVILFLDRSALYLAHDELHLINHSAK</sequence>
<reference evidence="2 3" key="1">
    <citation type="submission" date="2012-12" db="EMBL/GenBank/DDBJ databases">
        <title>Genome Assembly of Photobacterium sp. AK15.</title>
        <authorList>
            <person name="Khatri I."/>
            <person name="Vaidya B."/>
            <person name="Srinivas T.N.R."/>
            <person name="Subramanian S."/>
            <person name="Pinnaka A."/>
        </authorList>
    </citation>
    <scope>NUCLEOTIDE SEQUENCE [LARGE SCALE GENOMIC DNA]</scope>
    <source>
        <strain evidence="2 3">AK15</strain>
    </source>
</reference>